<keyword evidence="2" id="KW-1185">Reference proteome</keyword>
<accession>A0A6A5ZP61</accession>
<sequence length="335" mass="37904">MEHFKVHPKTAFEGWYSKFDLPSGGHLALIICSVPNASKLPPHMVSFTFYPKSGKPIFQREHWVSNIERVNTGQGHAFELRAAGIGVVRTEDDNVSTYELKTEEWSFSAKMTKHVPWGAEKSTPEGWLVRLPLPLHWHVNSLGSTCDFQLEIPSLDLSPADKKGTAVLHQEKNWASSFPSAHMWVQARDGDRGICIAGGKILGMTAYMLGYRSSDLDLDIIPPYAISVMGLSPFMSVDVDWETRSFSLSVQSVWKKVVVRAKAPKDKETWFGLGSPFPDGHRPNFCTESFLASVEVEVWERSWWGSWKQLRRENFENASLEYGGDLFPERGEKRE</sequence>
<evidence type="ECO:0008006" key="3">
    <source>
        <dbReference type="Google" id="ProtNLM"/>
    </source>
</evidence>
<gene>
    <name evidence="1" type="ORF">BDV96DRAFT_609891</name>
</gene>
<evidence type="ECO:0000313" key="1">
    <source>
        <dbReference type="EMBL" id="KAF2120794.1"/>
    </source>
</evidence>
<name>A0A6A5ZP61_9PLEO</name>
<dbReference type="PANTHER" id="PTHR35309">
    <property type="match status" value="1"/>
</dbReference>
<evidence type="ECO:0000313" key="2">
    <source>
        <dbReference type="Proteomes" id="UP000799770"/>
    </source>
</evidence>
<dbReference type="InterPro" id="IPR025893">
    <property type="entry name" value="Tocopherol_cyclase"/>
</dbReference>
<proteinExistence type="predicted"/>
<dbReference type="EMBL" id="ML977313">
    <property type="protein sequence ID" value="KAF2120794.1"/>
    <property type="molecule type" value="Genomic_DNA"/>
</dbReference>
<organism evidence="1 2">
    <name type="scientific">Lophiotrema nucula</name>
    <dbReference type="NCBI Taxonomy" id="690887"/>
    <lineage>
        <taxon>Eukaryota</taxon>
        <taxon>Fungi</taxon>
        <taxon>Dikarya</taxon>
        <taxon>Ascomycota</taxon>
        <taxon>Pezizomycotina</taxon>
        <taxon>Dothideomycetes</taxon>
        <taxon>Pleosporomycetidae</taxon>
        <taxon>Pleosporales</taxon>
        <taxon>Lophiotremataceae</taxon>
        <taxon>Lophiotrema</taxon>
    </lineage>
</organism>
<dbReference type="AlphaFoldDB" id="A0A6A5ZP61"/>
<dbReference type="Proteomes" id="UP000799770">
    <property type="component" value="Unassembled WGS sequence"/>
</dbReference>
<reference evidence="1" key="1">
    <citation type="journal article" date="2020" name="Stud. Mycol.">
        <title>101 Dothideomycetes genomes: a test case for predicting lifestyles and emergence of pathogens.</title>
        <authorList>
            <person name="Haridas S."/>
            <person name="Albert R."/>
            <person name="Binder M."/>
            <person name="Bloem J."/>
            <person name="Labutti K."/>
            <person name="Salamov A."/>
            <person name="Andreopoulos B."/>
            <person name="Baker S."/>
            <person name="Barry K."/>
            <person name="Bills G."/>
            <person name="Bluhm B."/>
            <person name="Cannon C."/>
            <person name="Castanera R."/>
            <person name="Culley D."/>
            <person name="Daum C."/>
            <person name="Ezra D."/>
            <person name="Gonzalez J."/>
            <person name="Henrissat B."/>
            <person name="Kuo A."/>
            <person name="Liang C."/>
            <person name="Lipzen A."/>
            <person name="Lutzoni F."/>
            <person name="Magnuson J."/>
            <person name="Mondo S."/>
            <person name="Nolan M."/>
            <person name="Ohm R."/>
            <person name="Pangilinan J."/>
            <person name="Park H.-J."/>
            <person name="Ramirez L."/>
            <person name="Alfaro M."/>
            <person name="Sun H."/>
            <person name="Tritt A."/>
            <person name="Yoshinaga Y."/>
            <person name="Zwiers L.-H."/>
            <person name="Turgeon B."/>
            <person name="Goodwin S."/>
            <person name="Spatafora J."/>
            <person name="Crous P."/>
            <person name="Grigoriev I."/>
        </authorList>
    </citation>
    <scope>NUCLEOTIDE SEQUENCE</scope>
    <source>
        <strain evidence="1">CBS 627.86</strain>
    </source>
</reference>
<dbReference type="OrthoDB" id="5421239at2759"/>
<dbReference type="PANTHER" id="PTHR35309:SF4">
    <property type="entry name" value="TOCOPHEROL CYCLASE"/>
    <property type="match status" value="1"/>
</dbReference>
<protein>
    <recommendedName>
        <fullName evidence="3">Tocopherol cyclase-domain-containing protein</fullName>
    </recommendedName>
</protein>
<dbReference type="GO" id="GO:0009976">
    <property type="term" value="F:tocopherol cyclase activity"/>
    <property type="evidence" value="ECO:0007669"/>
    <property type="project" value="InterPro"/>
</dbReference>